<dbReference type="InterPro" id="IPR013424">
    <property type="entry name" value="Ice-binding_C"/>
</dbReference>
<feature type="signal peptide" evidence="1">
    <location>
        <begin position="1"/>
        <end position="19"/>
    </location>
</feature>
<protein>
    <recommendedName>
        <fullName evidence="2">Ice-binding protein C-terminal domain-containing protein</fullName>
    </recommendedName>
</protein>
<dbReference type="EMBL" id="CACRSS010000016">
    <property type="protein sequence ID" value="VYT18452.1"/>
    <property type="molecule type" value="Genomic_DNA"/>
</dbReference>
<evidence type="ECO:0000256" key="1">
    <source>
        <dbReference type="SAM" id="SignalP"/>
    </source>
</evidence>
<gene>
    <name evidence="3" type="ORF">AMLFYP55_00992</name>
</gene>
<evidence type="ECO:0000313" key="3">
    <source>
        <dbReference type="EMBL" id="VYT18452.1"/>
    </source>
</evidence>
<dbReference type="AlphaFoldDB" id="A0A6N2UNQ2"/>
<accession>A0A6N2UNQ2</accession>
<reference evidence="3" key="1">
    <citation type="submission" date="2019-11" db="EMBL/GenBank/DDBJ databases">
        <authorList>
            <person name="Feng L."/>
        </authorList>
    </citation>
    <scope>NUCLEOTIDE SEQUENCE</scope>
    <source>
        <strain evidence="3">AMuciniphilaLFYP55</strain>
    </source>
</reference>
<name>A0A6N2UNQ2_9BACT</name>
<feature type="domain" description="Ice-binding protein C-terminal" evidence="2">
    <location>
        <begin position="218"/>
        <end position="240"/>
    </location>
</feature>
<evidence type="ECO:0000259" key="2">
    <source>
        <dbReference type="Pfam" id="PF07589"/>
    </source>
</evidence>
<dbReference type="Pfam" id="PF07589">
    <property type="entry name" value="PEP-CTERM"/>
    <property type="match status" value="1"/>
</dbReference>
<feature type="chain" id="PRO_5026852341" description="Ice-binding protein C-terminal domain-containing protein" evidence="1">
    <location>
        <begin position="20"/>
        <end position="241"/>
    </location>
</feature>
<organism evidence="3">
    <name type="scientific">Akkermansia muciniphila</name>
    <dbReference type="NCBI Taxonomy" id="239935"/>
    <lineage>
        <taxon>Bacteria</taxon>
        <taxon>Pseudomonadati</taxon>
        <taxon>Verrucomicrobiota</taxon>
        <taxon>Verrucomicrobiia</taxon>
        <taxon>Verrucomicrobiales</taxon>
        <taxon>Akkermansiaceae</taxon>
        <taxon>Akkermansia</taxon>
    </lineage>
</organism>
<proteinExistence type="predicted"/>
<dbReference type="OrthoDB" id="199611at2"/>
<dbReference type="RefSeq" id="WP_102722249.1">
    <property type="nucleotide sequence ID" value="NZ_CACRSS010000016.1"/>
</dbReference>
<keyword evidence="1" id="KW-0732">Signal</keyword>
<sequence length="241" mass="24689">MKKTLFLLISGGAFSIAQAASVFVDVYRDGPGRDGMNQYTSNAAAVLPLADASGSDTPYTLKIVKSAGNFFNTELSAVTPGEGDPAYYAYYQNKAAMTDLVNTLGSFDYGALSSYMAPGAGGSTTSSIQLGGLTVGDTVTFYMFISSIVAAPGATTVTGGTGTFEYAATDGTGFSSTPSFANGKLTLVKWTGEATADTLDFRIGGQKAGVAAMAFSVVPEPASASMGLLGLAAMLVRRRRA</sequence>